<comment type="caution">
    <text evidence="1">The sequence shown here is derived from an EMBL/GenBank/DDBJ whole genome shotgun (WGS) entry which is preliminary data.</text>
</comment>
<organism evidence="1 2">
    <name type="scientific">Prauserella sediminis</name>
    <dbReference type="NCBI Taxonomy" id="577680"/>
    <lineage>
        <taxon>Bacteria</taxon>
        <taxon>Bacillati</taxon>
        <taxon>Actinomycetota</taxon>
        <taxon>Actinomycetes</taxon>
        <taxon>Pseudonocardiales</taxon>
        <taxon>Pseudonocardiaceae</taxon>
        <taxon>Prauserella</taxon>
        <taxon>Prauserella salsuginis group</taxon>
    </lineage>
</organism>
<sequence length="102" mass="11218">MSETTKLTPHASLPTIPVSPDWSAEGRTVRTVLTTHAWTAPPLERGAPAHDRAFAALSDLRVDYARFLPWFSHQHVSVAALEEPTDTATARNRAADAQGWCR</sequence>
<dbReference type="AlphaFoldDB" id="A0A839XXF6"/>
<accession>A0A839XXF6</accession>
<evidence type="ECO:0000313" key="1">
    <source>
        <dbReference type="EMBL" id="MBB3665133.1"/>
    </source>
</evidence>
<reference evidence="1 2" key="1">
    <citation type="submission" date="2020-08" db="EMBL/GenBank/DDBJ databases">
        <title>Sequencing the genomes of 1000 actinobacteria strains.</title>
        <authorList>
            <person name="Klenk H.-P."/>
        </authorList>
    </citation>
    <scope>NUCLEOTIDE SEQUENCE [LARGE SCALE GENOMIC DNA]</scope>
    <source>
        <strain evidence="1 2">DSM 45267</strain>
    </source>
</reference>
<dbReference type="RefSeq" id="WP_183786308.1">
    <property type="nucleotide sequence ID" value="NZ_JACIBS010000002.1"/>
</dbReference>
<protein>
    <submittedName>
        <fullName evidence="1">Uncharacterized protein</fullName>
    </submittedName>
</protein>
<dbReference type="EMBL" id="JACIBS010000002">
    <property type="protein sequence ID" value="MBB3665133.1"/>
    <property type="molecule type" value="Genomic_DNA"/>
</dbReference>
<dbReference type="Proteomes" id="UP000564573">
    <property type="component" value="Unassembled WGS sequence"/>
</dbReference>
<gene>
    <name evidence="1" type="ORF">FB384_004084</name>
</gene>
<evidence type="ECO:0000313" key="2">
    <source>
        <dbReference type="Proteomes" id="UP000564573"/>
    </source>
</evidence>
<keyword evidence="2" id="KW-1185">Reference proteome</keyword>
<proteinExistence type="predicted"/>
<name>A0A839XXF6_9PSEU</name>